<organism evidence="1 2">
    <name type="scientific">Deinococcus hopiensis KR-140</name>
    <dbReference type="NCBI Taxonomy" id="695939"/>
    <lineage>
        <taxon>Bacteria</taxon>
        <taxon>Thermotogati</taxon>
        <taxon>Deinococcota</taxon>
        <taxon>Deinococci</taxon>
        <taxon>Deinococcales</taxon>
        <taxon>Deinococcaceae</taxon>
        <taxon>Deinococcus</taxon>
    </lineage>
</organism>
<dbReference type="Proteomes" id="UP000192582">
    <property type="component" value="Unassembled WGS sequence"/>
</dbReference>
<dbReference type="RefSeq" id="WP_084047028.1">
    <property type="nucleotide sequence ID" value="NZ_FWWU01000007.1"/>
</dbReference>
<keyword evidence="2" id="KW-1185">Reference proteome</keyword>
<evidence type="ECO:0000313" key="1">
    <source>
        <dbReference type="EMBL" id="SMB84679.1"/>
    </source>
</evidence>
<dbReference type="AlphaFoldDB" id="A0A1W1UUK3"/>
<evidence type="ECO:0000313" key="2">
    <source>
        <dbReference type="Proteomes" id="UP000192582"/>
    </source>
</evidence>
<accession>A0A1W1UUK3</accession>
<gene>
    <name evidence="1" type="ORF">SAMN00790413_05237</name>
</gene>
<protein>
    <submittedName>
        <fullName evidence="1">Uncharacterized protein</fullName>
    </submittedName>
</protein>
<dbReference type="EMBL" id="FWWU01000007">
    <property type="protein sequence ID" value="SMB84679.1"/>
    <property type="molecule type" value="Genomic_DNA"/>
</dbReference>
<reference evidence="1 2" key="1">
    <citation type="submission" date="2017-04" db="EMBL/GenBank/DDBJ databases">
        <authorList>
            <person name="Afonso C.L."/>
            <person name="Miller P.J."/>
            <person name="Scott M.A."/>
            <person name="Spackman E."/>
            <person name="Goraichik I."/>
            <person name="Dimitrov K.M."/>
            <person name="Suarez D.L."/>
            <person name="Swayne D.E."/>
        </authorList>
    </citation>
    <scope>NUCLEOTIDE SEQUENCE [LARGE SCALE GENOMIC DNA]</scope>
    <source>
        <strain evidence="1 2">KR-140</strain>
    </source>
</reference>
<name>A0A1W1UUK3_9DEIO</name>
<sequence length="77" mass="8830">MPQPLVVLNQKVGKHQLQISKTTSQRKDCPAGSKEHFWHVHLDGEDITSELCLRVNAFQEEVVHAALLAFSRLKRQR</sequence>
<proteinExistence type="predicted"/>